<dbReference type="EC" id="3.6.4.13" evidence="1"/>
<dbReference type="SUPFAM" id="SSF52540">
    <property type="entry name" value="P-loop containing nucleoside triphosphate hydrolases"/>
    <property type="match status" value="1"/>
</dbReference>
<dbReference type="GO" id="GO:0006397">
    <property type="term" value="P:mRNA processing"/>
    <property type="evidence" value="ECO:0007669"/>
    <property type="project" value="UniProtKB-KW"/>
</dbReference>
<dbReference type="GO" id="GO:0016787">
    <property type="term" value="F:hydrolase activity"/>
    <property type="evidence" value="ECO:0007669"/>
    <property type="project" value="UniProtKB-KW"/>
</dbReference>
<keyword evidence="11" id="KW-1185">Reference proteome</keyword>
<dbReference type="InterPro" id="IPR042035">
    <property type="entry name" value="DEAH_win-hel_dom"/>
</dbReference>
<dbReference type="Pfam" id="PF04408">
    <property type="entry name" value="WHD_HA2"/>
    <property type="match status" value="1"/>
</dbReference>
<evidence type="ECO:0000313" key="11">
    <source>
        <dbReference type="Proteomes" id="UP000553632"/>
    </source>
</evidence>
<dbReference type="SMART" id="SM00490">
    <property type="entry name" value="HELICc"/>
    <property type="match status" value="1"/>
</dbReference>
<reference evidence="10 11" key="1">
    <citation type="submission" date="2020-04" db="EMBL/GenBank/DDBJ databases">
        <title>Perkinsus olseni comparative genomics.</title>
        <authorList>
            <person name="Bogema D.R."/>
        </authorList>
    </citation>
    <scope>NUCLEOTIDE SEQUENCE [LARGE SCALE GENOMIC DNA]</scope>
    <source>
        <strain evidence="10 11">ATCC PRA-207</strain>
    </source>
</reference>
<dbReference type="GO" id="GO:0003723">
    <property type="term" value="F:RNA binding"/>
    <property type="evidence" value="ECO:0007669"/>
    <property type="project" value="TreeGrafter"/>
</dbReference>
<accession>A0A7J6TCR6</accession>
<evidence type="ECO:0000256" key="8">
    <source>
        <dbReference type="ARBA" id="ARBA00047984"/>
    </source>
</evidence>
<feature type="non-terminal residue" evidence="10">
    <location>
        <position position="1"/>
    </location>
</feature>
<dbReference type="PROSITE" id="PS51194">
    <property type="entry name" value="HELICASE_CTER"/>
    <property type="match status" value="1"/>
</dbReference>
<keyword evidence="4" id="KW-0378">Hydrolase</keyword>
<dbReference type="Proteomes" id="UP000553632">
    <property type="component" value="Unassembled WGS sequence"/>
</dbReference>
<feature type="domain" description="Helicase C-terminal" evidence="9">
    <location>
        <begin position="1"/>
        <end position="148"/>
    </location>
</feature>
<evidence type="ECO:0000256" key="7">
    <source>
        <dbReference type="ARBA" id="ARBA00023187"/>
    </source>
</evidence>
<keyword evidence="7" id="KW-0508">mRNA splicing</keyword>
<dbReference type="InterPro" id="IPR027417">
    <property type="entry name" value="P-loop_NTPase"/>
</dbReference>
<gene>
    <name evidence="10" type="ORF">FOZ63_009983</name>
</gene>
<comment type="catalytic activity">
    <reaction evidence="8">
        <text>ATP + H2O = ADP + phosphate + H(+)</text>
        <dbReference type="Rhea" id="RHEA:13065"/>
        <dbReference type="ChEBI" id="CHEBI:15377"/>
        <dbReference type="ChEBI" id="CHEBI:15378"/>
        <dbReference type="ChEBI" id="CHEBI:30616"/>
        <dbReference type="ChEBI" id="CHEBI:43474"/>
        <dbReference type="ChEBI" id="CHEBI:456216"/>
        <dbReference type="EC" id="3.6.4.13"/>
    </reaction>
</comment>
<protein>
    <recommendedName>
        <fullName evidence="1">RNA helicase</fullName>
        <ecNumber evidence="1">3.6.4.13</ecNumber>
    </recommendedName>
</protein>
<comment type="caution">
    <text evidence="10">The sequence shown here is derived from an EMBL/GenBank/DDBJ whole genome shotgun (WGS) entry which is preliminary data.</text>
</comment>
<dbReference type="EMBL" id="JABANO010011996">
    <property type="protein sequence ID" value="KAF4742552.1"/>
    <property type="molecule type" value="Genomic_DNA"/>
</dbReference>
<evidence type="ECO:0000256" key="2">
    <source>
        <dbReference type="ARBA" id="ARBA00022664"/>
    </source>
</evidence>
<dbReference type="PANTHER" id="PTHR18934:SF109">
    <property type="entry name" value="ATP-DEPENDENT RNA HELICASE DHX15 HOMOLOG"/>
    <property type="match status" value="1"/>
</dbReference>
<evidence type="ECO:0000256" key="3">
    <source>
        <dbReference type="ARBA" id="ARBA00022741"/>
    </source>
</evidence>
<dbReference type="FunFam" id="1.10.10.2130:FF:000001">
    <property type="entry name" value="Pre-mRNA-splicing factor ATP-dependent RNA helicase"/>
    <property type="match status" value="1"/>
</dbReference>
<sequence>TASMRTMREHGELLVVPLYSSLPPQQQQKIFEEAPPPRYKGGPAGRKVVVATNVAETSITIDGIVYVVDPGFSKQKVFNPRTRMESLLVSPISQASAQQRAGRAGRTRPGKCFRLYTENAYGDLQASTFPEILRSNLSSVVLTLKKLGIDDLVHFDFMDPPAPETMMRALETLVYLGALDEEGDLTEFGRTMADFPVEPQMAAVLLRSGR</sequence>
<dbReference type="GO" id="GO:0005524">
    <property type="term" value="F:ATP binding"/>
    <property type="evidence" value="ECO:0007669"/>
    <property type="project" value="UniProtKB-KW"/>
</dbReference>
<evidence type="ECO:0000256" key="4">
    <source>
        <dbReference type="ARBA" id="ARBA00022801"/>
    </source>
</evidence>
<dbReference type="PANTHER" id="PTHR18934">
    <property type="entry name" value="ATP-DEPENDENT RNA HELICASE"/>
    <property type="match status" value="1"/>
</dbReference>
<dbReference type="GO" id="GO:0008380">
    <property type="term" value="P:RNA splicing"/>
    <property type="evidence" value="ECO:0007669"/>
    <property type="project" value="UniProtKB-KW"/>
</dbReference>
<keyword evidence="5" id="KW-0347">Helicase</keyword>
<evidence type="ECO:0000256" key="1">
    <source>
        <dbReference type="ARBA" id="ARBA00012552"/>
    </source>
</evidence>
<evidence type="ECO:0000313" key="10">
    <source>
        <dbReference type="EMBL" id="KAF4742552.1"/>
    </source>
</evidence>
<dbReference type="Pfam" id="PF00271">
    <property type="entry name" value="Helicase_C"/>
    <property type="match status" value="1"/>
</dbReference>
<dbReference type="AlphaFoldDB" id="A0A7J6TCR6"/>
<keyword evidence="3" id="KW-0547">Nucleotide-binding</keyword>
<dbReference type="Gene3D" id="3.40.50.300">
    <property type="entry name" value="P-loop containing nucleotide triphosphate hydrolases"/>
    <property type="match status" value="1"/>
</dbReference>
<feature type="non-terminal residue" evidence="10">
    <location>
        <position position="210"/>
    </location>
</feature>
<dbReference type="CDD" id="cd18791">
    <property type="entry name" value="SF2_C_RHA"/>
    <property type="match status" value="1"/>
</dbReference>
<dbReference type="Gene3D" id="1.10.10.2130">
    <property type="entry name" value="DEAH helicase family, winged-helix domain"/>
    <property type="match status" value="1"/>
</dbReference>
<dbReference type="InterPro" id="IPR001650">
    <property type="entry name" value="Helicase_C-like"/>
</dbReference>
<dbReference type="InterPro" id="IPR048333">
    <property type="entry name" value="HA2_WH"/>
</dbReference>
<organism evidence="10 11">
    <name type="scientific">Perkinsus olseni</name>
    <name type="common">Perkinsus atlanticus</name>
    <dbReference type="NCBI Taxonomy" id="32597"/>
    <lineage>
        <taxon>Eukaryota</taxon>
        <taxon>Sar</taxon>
        <taxon>Alveolata</taxon>
        <taxon>Perkinsozoa</taxon>
        <taxon>Perkinsea</taxon>
        <taxon>Perkinsida</taxon>
        <taxon>Perkinsidae</taxon>
        <taxon>Perkinsus</taxon>
    </lineage>
</organism>
<proteinExistence type="predicted"/>
<evidence type="ECO:0000259" key="9">
    <source>
        <dbReference type="PROSITE" id="PS51194"/>
    </source>
</evidence>
<keyword evidence="6" id="KW-0067">ATP-binding</keyword>
<dbReference type="GO" id="GO:0003724">
    <property type="term" value="F:RNA helicase activity"/>
    <property type="evidence" value="ECO:0007669"/>
    <property type="project" value="UniProtKB-EC"/>
</dbReference>
<keyword evidence="2" id="KW-0507">mRNA processing</keyword>
<evidence type="ECO:0000256" key="5">
    <source>
        <dbReference type="ARBA" id="ARBA00022806"/>
    </source>
</evidence>
<name>A0A7J6TCR6_PEROL</name>
<evidence type="ECO:0000256" key="6">
    <source>
        <dbReference type="ARBA" id="ARBA00022840"/>
    </source>
</evidence>